<dbReference type="InterPro" id="IPR011777">
    <property type="entry name" value="Geranylgeranyl_Rdtase_fam"/>
</dbReference>
<protein>
    <submittedName>
        <fullName evidence="1">Uncharacterized protein</fullName>
    </submittedName>
</protein>
<evidence type="ECO:0000313" key="1">
    <source>
        <dbReference type="EMBL" id="APX89125.1"/>
    </source>
</evidence>
<dbReference type="Gene3D" id="3.50.50.60">
    <property type="entry name" value="FAD/NAD(P)-binding domain"/>
    <property type="match status" value="1"/>
</dbReference>
<dbReference type="NCBIfam" id="TIGR02032">
    <property type="entry name" value="GG-red-SF"/>
    <property type="match status" value="1"/>
</dbReference>
<dbReference type="AlphaFoldDB" id="A0A1U7DGR1"/>
<dbReference type="Pfam" id="PF12831">
    <property type="entry name" value="FAD_oxidored"/>
    <property type="match status" value="1"/>
</dbReference>
<accession>A0A2M9DFB7</accession>
<dbReference type="Proteomes" id="UP000187266">
    <property type="component" value="Chromosome"/>
</dbReference>
<organism evidence="1 2">
    <name type="scientific">Brevirhabdus pacifica</name>
    <dbReference type="NCBI Taxonomy" id="1267768"/>
    <lineage>
        <taxon>Bacteria</taxon>
        <taxon>Pseudomonadati</taxon>
        <taxon>Pseudomonadota</taxon>
        <taxon>Alphaproteobacteria</taxon>
        <taxon>Rhodobacterales</taxon>
        <taxon>Paracoccaceae</taxon>
        <taxon>Brevirhabdus</taxon>
    </lineage>
</organism>
<keyword evidence="2" id="KW-1185">Reference proteome</keyword>
<accession>A0A1U7DGR1</accession>
<dbReference type="SUPFAM" id="SSF51905">
    <property type="entry name" value="FAD/NAD(P)-binding domain"/>
    <property type="match status" value="1"/>
</dbReference>
<name>A0A1U7DGR1_9RHOB</name>
<dbReference type="InterPro" id="IPR050407">
    <property type="entry name" value="Geranylgeranyl_reductase"/>
</dbReference>
<dbReference type="PANTHER" id="PTHR42685:SF22">
    <property type="entry name" value="CONDITIONED MEDIUM FACTOR RECEPTOR 1"/>
    <property type="match status" value="1"/>
</dbReference>
<sequence length="407" mass="43753">MAGETAPQDARPFDVVVVGGGPAGSAAARRAAALGLRTALIDRADFPRDKLCGGLVTGRSRTALARIFDLRVEAEPTLFLPSRTIRFMAGGTTLRRMDDAPAMWLTMRRAFDARLVELARQAGAEVLTNAAVTEVRPDDRAIVLRDGRCLRYRVLIGADGVNSTVARALFGRAFDPATIGFGLEAELSLPAGTAPETLPTQEVVLDLDAADWGYGWIFPKAHGVTLGVGGLHAHNPDMRDRMLAQLSLRDPAGDPAARTIKGAYLPFGDFRKLPGRGCVLLAGDAAGLVDPITGEGIAHALDSGSLAAEAAAAALSGTRPDPDRALVLYRRSLRPLQSELRQSRFWRRMIFSRAMRPVFKASIARGSSMPARFLALLAGELDYGDLRRDLILRTPRSLLRAVMARGR</sequence>
<dbReference type="PRINTS" id="PR00420">
    <property type="entry name" value="RNGMNOXGNASE"/>
</dbReference>
<gene>
    <name evidence="1" type="ORF">BV394_04845</name>
</gene>
<dbReference type="InterPro" id="IPR036188">
    <property type="entry name" value="FAD/NAD-bd_sf"/>
</dbReference>
<dbReference type="PANTHER" id="PTHR42685">
    <property type="entry name" value="GERANYLGERANYL DIPHOSPHATE REDUCTASE"/>
    <property type="match status" value="1"/>
</dbReference>
<dbReference type="GO" id="GO:0016628">
    <property type="term" value="F:oxidoreductase activity, acting on the CH-CH group of donors, NAD or NADP as acceptor"/>
    <property type="evidence" value="ECO:0007669"/>
    <property type="project" value="InterPro"/>
</dbReference>
<dbReference type="STRING" id="1267768.BV394_04845"/>
<dbReference type="EMBL" id="CP019124">
    <property type="protein sequence ID" value="APX89125.1"/>
    <property type="molecule type" value="Genomic_DNA"/>
</dbReference>
<reference evidence="1 2" key="1">
    <citation type="submission" date="2017-01" db="EMBL/GenBank/DDBJ databases">
        <title>Genomic analysis of Xuhuaishuia manganoxidans DY6-4.</title>
        <authorList>
            <person name="Wang X."/>
        </authorList>
    </citation>
    <scope>NUCLEOTIDE SEQUENCE [LARGE SCALE GENOMIC DNA]</scope>
    <source>
        <strain evidence="1 2">DY6-4</strain>
    </source>
</reference>
<dbReference type="RefSeq" id="WP_076979149.1">
    <property type="nucleotide sequence ID" value="NZ_CP019124.1"/>
</dbReference>
<evidence type="ECO:0000313" key="2">
    <source>
        <dbReference type="Proteomes" id="UP000187266"/>
    </source>
</evidence>
<proteinExistence type="predicted"/>
<dbReference type="OrthoDB" id="417034at2"/>